<organism evidence="3 4">
    <name type="scientific">Pterulicium gracile</name>
    <dbReference type="NCBI Taxonomy" id="1884261"/>
    <lineage>
        <taxon>Eukaryota</taxon>
        <taxon>Fungi</taxon>
        <taxon>Dikarya</taxon>
        <taxon>Basidiomycota</taxon>
        <taxon>Agaricomycotina</taxon>
        <taxon>Agaricomycetes</taxon>
        <taxon>Agaricomycetidae</taxon>
        <taxon>Agaricales</taxon>
        <taxon>Pleurotineae</taxon>
        <taxon>Pterulaceae</taxon>
        <taxon>Pterulicium</taxon>
    </lineage>
</organism>
<keyword evidence="2" id="KW-0812">Transmembrane</keyword>
<keyword evidence="2" id="KW-0472">Membrane</keyword>
<dbReference type="OrthoDB" id="3259878at2759"/>
<sequence length="263" mass="28863">MPGRRTHRLPQRLDFTLIPAPLDLLLTGEPTDLSVSGVAEKAEKSPFPAIIITPSSPAYDNDYSIAFLHETPQQQPTLFNRLRSSFTNPHTPEHNAGYFPPSPHNRGRSQHRESSEEAQSLLMQTQNPAGSFAFGADSQGLVIGGGREDGGKWRWRRLRTTFLMALIIVLLMCHLAFHSLLARTHVLDMHSSGSVLMKNGDGILQGDVQPVHALKLSSLVGQNDNVEDNAPREFVVIETRPAASSTTAQEEPSPKDTAYPSAE</sequence>
<evidence type="ECO:0000256" key="1">
    <source>
        <dbReference type="SAM" id="MobiDB-lite"/>
    </source>
</evidence>
<evidence type="ECO:0000256" key="2">
    <source>
        <dbReference type="SAM" id="Phobius"/>
    </source>
</evidence>
<name>A0A5C3Q491_9AGAR</name>
<evidence type="ECO:0000313" key="4">
    <source>
        <dbReference type="Proteomes" id="UP000305067"/>
    </source>
</evidence>
<accession>A0A5C3Q491</accession>
<gene>
    <name evidence="3" type="ORF">BDV98DRAFT_586439</name>
</gene>
<protein>
    <submittedName>
        <fullName evidence="3">Uncharacterized protein</fullName>
    </submittedName>
</protein>
<feature type="region of interest" description="Disordered" evidence="1">
    <location>
        <begin position="240"/>
        <end position="263"/>
    </location>
</feature>
<dbReference type="AlphaFoldDB" id="A0A5C3Q491"/>
<evidence type="ECO:0000313" key="3">
    <source>
        <dbReference type="EMBL" id="TFK96346.1"/>
    </source>
</evidence>
<proteinExistence type="predicted"/>
<keyword evidence="2" id="KW-1133">Transmembrane helix</keyword>
<feature type="region of interest" description="Disordered" evidence="1">
    <location>
        <begin position="83"/>
        <end position="121"/>
    </location>
</feature>
<dbReference type="EMBL" id="ML178862">
    <property type="protein sequence ID" value="TFK96346.1"/>
    <property type="molecule type" value="Genomic_DNA"/>
</dbReference>
<reference evidence="3 4" key="1">
    <citation type="journal article" date="2019" name="Nat. Ecol. Evol.">
        <title>Megaphylogeny resolves global patterns of mushroom evolution.</title>
        <authorList>
            <person name="Varga T."/>
            <person name="Krizsan K."/>
            <person name="Foldi C."/>
            <person name="Dima B."/>
            <person name="Sanchez-Garcia M."/>
            <person name="Sanchez-Ramirez S."/>
            <person name="Szollosi G.J."/>
            <person name="Szarkandi J.G."/>
            <person name="Papp V."/>
            <person name="Albert L."/>
            <person name="Andreopoulos W."/>
            <person name="Angelini C."/>
            <person name="Antonin V."/>
            <person name="Barry K.W."/>
            <person name="Bougher N.L."/>
            <person name="Buchanan P."/>
            <person name="Buyck B."/>
            <person name="Bense V."/>
            <person name="Catcheside P."/>
            <person name="Chovatia M."/>
            <person name="Cooper J."/>
            <person name="Damon W."/>
            <person name="Desjardin D."/>
            <person name="Finy P."/>
            <person name="Geml J."/>
            <person name="Haridas S."/>
            <person name="Hughes K."/>
            <person name="Justo A."/>
            <person name="Karasinski D."/>
            <person name="Kautmanova I."/>
            <person name="Kiss B."/>
            <person name="Kocsube S."/>
            <person name="Kotiranta H."/>
            <person name="LaButti K.M."/>
            <person name="Lechner B.E."/>
            <person name="Liimatainen K."/>
            <person name="Lipzen A."/>
            <person name="Lukacs Z."/>
            <person name="Mihaltcheva S."/>
            <person name="Morgado L.N."/>
            <person name="Niskanen T."/>
            <person name="Noordeloos M.E."/>
            <person name="Ohm R.A."/>
            <person name="Ortiz-Santana B."/>
            <person name="Ovrebo C."/>
            <person name="Racz N."/>
            <person name="Riley R."/>
            <person name="Savchenko A."/>
            <person name="Shiryaev A."/>
            <person name="Soop K."/>
            <person name="Spirin V."/>
            <person name="Szebenyi C."/>
            <person name="Tomsovsky M."/>
            <person name="Tulloss R.E."/>
            <person name="Uehling J."/>
            <person name="Grigoriev I.V."/>
            <person name="Vagvolgyi C."/>
            <person name="Papp T."/>
            <person name="Martin F.M."/>
            <person name="Miettinen O."/>
            <person name="Hibbett D.S."/>
            <person name="Nagy L.G."/>
        </authorList>
    </citation>
    <scope>NUCLEOTIDE SEQUENCE [LARGE SCALE GENOMIC DNA]</scope>
    <source>
        <strain evidence="3 4">CBS 309.79</strain>
    </source>
</reference>
<feature type="transmembrane region" description="Helical" evidence="2">
    <location>
        <begin position="162"/>
        <end position="181"/>
    </location>
</feature>
<keyword evidence="4" id="KW-1185">Reference proteome</keyword>
<dbReference type="Proteomes" id="UP000305067">
    <property type="component" value="Unassembled WGS sequence"/>
</dbReference>